<dbReference type="AlphaFoldDB" id="A0A8J7C6N1"/>
<keyword evidence="3" id="KW-0808">Transferase</keyword>
<keyword evidence="4" id="KW-0548">Nucleotidyltransferase</keyword>
<keyword evidence="7" id="KW-0067">ATP-binding</keyword>
<keyword evidence="12" id="KW-1185">Reference proteome</keyword>
<organism evidence="11 12">
    <name type="scientific">Iningainema tapete BLCC-T55</name>
    <dbReference type="NCBI Taxonomy" id="2748662"/>
    <lineage>
        <taxon>Bacteria</taxon>
        <taxon>Bacillati</taxon>
        <taxon>Cyanobacteriota</taxon>
        <taxon>Cyanophyceae</taxon>
        <taxon>Nostocales</taxon>
        <taxon>Scytonemataceae</taxon>
        <taxon>Iningainema tapete</taxon>
    </lineage>
</organism>
<gene>
    <name evidence="11" type="ORF">ICL16_21430</name>
</gene>
<dbReference type="Proteomes" id="UP000629098">
    <property type="component" value="Unassembled WGS sequence"/>
</dbReference>
<dbReference type="EMBL" id="JACXAE010000072">
    <property type="protein sequence ID" value="MBD2774554.1"/>
    <property type="molecule type" value="Genomic_DNA"/>
</dbReference>
<dbReference type="InterPro" id="IPR052038">
    <property type="entry name" value="Type-VII_TA_antitoxin"/>
</dbReference>
<sequence>MNIYELLQTKREDILLTAAKYGAYNLRIFGSVARKEADANSDVDFLVEMEPGRSLFDLGGLLMELQELLGCDVDVVTEKGLRSRIRERVLNEAVPL</sequence>
<protein>
    <submittedName>
        <fullName evidence="11">Nucleotidyltransferase family protein</fullName>
    </submittedName>
</protein>
<proteinExistence type="inferred from homology"/>
<keyword evidence="2" id="KW-1277">Toxin-antitoxin system</keyword>
<evidence type="ECO:0000256" key="2">
    <source>
        <dbReference type="ARBA" id="ARBA00022649"/>
    </source>
</evidence>
<dbReference type="Pfam" id="PF01909">
    <property type="entry name" value="NTP_transf_2"/>
    <property type="match status" value="1"/>
</dbReference>
<comment type="similarity">
    <text evidence="9">Belongs to the MntA antitoxin family.</text>
</comment>
<dbReference type="GO" id="GO:0005524">
    <property type="term" value="F:ATP binding"/>
    <property type="evidence" value="ECO:0007669"/>
    <property type="project" value="UniProtKB-KW"/>
</dbReference>
<dbReference type="Gene3D" id="3.30.460.10">
    <property type="entry name" value="Beta Polymerase, domain 2"/>
    <property type="match status" value="1"/>
</dbReference>
<dbReference type="SUPFAM" id="SSF81301">
    <property type="entry name" value="Nucleotidyltransferase"/>
    <property type="match status" value="1"/>
</dbReference>
<accession>A0A8J7C6N1</accession>
<evidence type="ECO:0000256" key="8">
    <source>
        <dbReference type="ARBA" id="ARBA00022842"/>
    </source>
</evidence>
<name>A0A8J7C6N1_9CYAN</name>
<keyword evidence="6" id="KW-0547">Nucleotide-binding</keyword>
<dbReference type="PANTHER" id="PTHR33571:SF12">
    <property type="entry name" value="BSL3053 PROTEIN"/>
    <property type="match status" value="1"/>
</dbReference>
<dbReference type="GO" id="GO:0016779">
    <property type="term" value="F:nucleotidyltransferase activity"/>
    <property type="evidence" value="ECO:0007669"/>
    <property type="project" value="UniProtKB-KW"/>
</dbReference>
<evidence type="ECO:0000256" key="5">
    <source>
        <dbReference type="ARBA" id="ARBA00022723"/>
    </source>
</evidence>
<dbReference type="PANTHER" id="PTHR33571">
    <property type="entry name" value="SSL8005 PROTEIN"/>
    <property type="match status" value="1"/>
</dbReference>
<dbReference type="InterPro" id="IPR043519">
    <property type="entry name" value="NT_sf"/>
</dbReference>
<evidence type="ECO:0000256" key="4">
    <source>
        <dbReference type="ARBA" id="ARBA00022695"/>
    </source>
</evidence>
<dbReference type="InterPro" id="IPR002934">
    <property type="entry name" value="Polymerase_NTP_transf_dom"/>
</dbReference>
<comment type="cofactor">
    <cofactor evidence="1">
        <name>Mg(2+)</name>
        <dbReference type="ChEBI" id="CHEBI:18420"/>
    </cofactor>
</comment>
<evidence type="ECO:0000259" key="10">
    <source>
        <dbReference type="Pfam" id="PF01909"/>
    </source>
</evidence>
<evidence type="ECO:0000313" key="11">
    <source>
        <dbReference type="EMBL" id="MBD2774554.1"/>
    </source>
</evidence>
<dbReference type="CDD" id="cd05403">
    <property type="entry name" value="NT_KNTase_like"/>
    <property type="match status" value="1"/>
</dbReference>
<reference evidence="11" key="1">
    <citation type="submission" date="2020-09" db="EMBL/GenBank/DDBJ databases">
        <title>Iningainema tapete sp. nov. (Scytonemataceae, Cyanobacteria) from greenhouses in central Florida (USA) produces two types of nodularin with biosynthetic potential for microcystin-LR and anabaenopeptins.</title>
        <authorList>
            <person name="Berthold D.E."/>
            <person name="Lefler F.W."/>
            <person name="Huang I.-S."/>
            <person name="Abdulla H."/>
            <person name="Zimba P.V."/>
            <person name="Laughinghouse H.D. IV."/>
        </authorList>
    </citation>
    <scope>NUCLEOTIDE SEQUENCE</scope>
    <source>
        <strain evidence="11">BLCCT55</strain>
    </source>
</reference>
<evidence type="ECO:0000256" key="6">
    <source>
        <dbReference type="ARBA" id="ARBA00022741"/>
    </source>
</evidence>
<feature type="domain" description="Polymerase nucleotidyl transferase" evidence="10">
    <location>
        <begin position="23"/>
        <end position="94"/>
    </location>
</feature>
<keyword evidence="8" id="KW-0460">Magnesium</keyword>
<comment type="caution">
    <text evidence="11">The sequence shown here is derived from an EMBL/GenBank/DDBJ whole genome shotgun (WGS) entry which is preliminary data.</text>
</comment>
<evidence type="ECO:0000256" key="1">
    <source>
        <dbReference type="ARBA" id="ARBA00001946"/>
    </source>
</evidence>
<dbReference type="GO" id="GO:0046872">
    <property type="term" value="F:metal ion binding"/>
    <property type="evidence" value="ECO:0007669"/>
    <property type="project" value="UniProtKB-KW"/>
</dbReference>
<dbReference type="RefSeq" id="WP_190831777.1">
    <property type="nucleotide sequence ID" value="NZ_CAWPPI010000072.1"/>
</dbReference>
<evidence type="ECO:0000313" key="12">
    <source>
        <dbReference type="Proteomes" id="UP000629098"/>
    </source>
</evidence>
<evidence type="ECO:0000256" key="9">
    <source>
        <dbReference type="ARBA" id="ARBA00038276"/>
    </source>
</evidence>
<evidence type="ECO:0000256" key="7">
    <source>
        <dbReference type="ARBA" id="ARBA00022840"/>
    </source>
</evidence>
<evidence type="ECO:0000256" key="3">
    <source>
        <dbReference type="ARBA" id="ARBA00022679"/>
    </source>
</evidence>
<keyword evidence="5" id="KW-0479">Metal-binding</keyword>